<comment type="caution">
    <text evidence="1">The sequence shown here is derived from an EMBL/GenBank/DDBJ whole genome shotgun (WGS) entry which is preliminary data.</text>
</comment>
<dbReference type="Proteomes" id="UP001183246">
    <property type="component" value="Unassembled WGS sequence"/>
</dbReference>
<evidence type="ECO:0000313" key="2">
    <source>
        <dbReference type="Proteomes" id="UP001183246"/>
    </source>
</evidence>
<keyword evidence="1" id="KW-0067">ATP-binding</keyword>
<organism evidence="1 2">
    <name type="scientific">Streptomyces litchfieldiae</name>
    <dbReference type="NCBI Taxonomy" id="3075543"/>
    <lineage>
        <taxon>Bacteria</taxon>
        <taxon>Bacillati</taxon>
        <taxon>Actinomycetota</taxon>
        <taxon>Actinomycetes</taxon>
        <taxon>Kitasatosporales</taxon>
        <taxon>Streptomycetaceae</taxon>
        <taxon>Streptomyces</taxon>
    </lineage>
</organism>
<name>A0ABU2MPN5_9ACTN</name>
<keyword evidence="2" id="KW-1185">Reference proteome</keyword>
<dbReference type="GO" id="GO:0005524">
    <property type="term" value="F:ATP binding"/>
    <property type="evidence" value="ECO:0007669"/>
    <property type="project" value="UniProtKB-KW"/>
</dbReference>
<accession>A0ABU2MPN5</accession>
<dbReference type="RefSeq" id="WP_311704648.1">
    <property type="nucleotide sequence ID" value="NZ_JAVREL010000006.1"/>
</dbReference>
<gene>
    <name evidence="1" type="ORF">RM590_12930</name>
</gene>
<proteinExistence type="predicted"/>
<evidence type="ECO:0000313" key="1">
    <source>
        <dbReference type="EMBL" id="MDT0343510.1"/>
    </source>
</evidence>
<dbReference type="EMBL" id="JAVREL010000006">
    <property type="protein sequence ID" value="MDT0343510.1"/>
    <property type="molecule type" value="Genomic_DNA"/>
</dbReference>
<reference evidence="2" key="1">
    <citation type="submission" date="2023-07" db="EMBL/GenBank/DDBJ databases">
        <title>30 novel species of actinomycetes from the DSMZ collection.</title>
        <authorList>
            <person name="Nouioui I."/>
        </authorList>
    </citation>
    <scope>NUCLEOTIDE SEQUENCE [LARGE SCALE GENOMIC DNA]</scope>
    <source>
        <strain evidence="2">DSM 44938</strain>
    </source>
</reference>
<keyword evidence="1" id="KW-0547">Nucleotide-binding</keyword>
<sequence length="166" mass="17709">MPEHNTLTPSGRPECLAPSPCGEPGPGNLAYGFTLPCSSATPAIAHEVAEAVLGGHGVTGLLGPALLLVLELTDYACRFTPSGAEVYLNIRQREGVLRLTVYDTHPRHAQPRDAAYCDGLRRAALRLTPELARVHRGGWGIDAAELPAMGTRTWATLAQPAHGWTR</sequence>
<protein>
    <submittedName>
        <fullName evidence="1">ATP-binding protein</fullName>
    </submittedName>
</protein>